<proteinExistence type="predicted"/>
<dbReference type="EMBL" id="JARBHB010000004">
    <property type="protein sequence ID" value="KAJ8887618.1"/>
    <property type="molecule type" value="Genomic_DNA"/>
</dbReference>
<name>A0ABQ9HUW5_9NEOP</name>
<evidence type="ECO:0000313" key="1">
    <source>
        <dbReference type="EMBL" id="KAJ8887618.1"/>
    </source>
</evidence>
<gene>
    <name evidence="1" type="ORF">PR048_013835</name>
</gene>
<sequence length="195" mass="22342">MSEEDSRDYVKILDILEQHFIPTANETVIHYVFFSRVLQEGESLDMFVTELQTDCKFGDLRDNLIQDRIICGLRDVQVKDRLLWDPNLDLLKGIIIIRATELADIHIRQFEGKSGIFGVQKMGSKEITQVSRQQVIAVVSHSVRHVVRCTYGASAQRTVNSGINGLQNHKEKFQEREKLELDAISWIATSANITW</sequence>
<organism evidence="1 2">
    <name type="scientific">Dryococelus australis</name>
    <dbReference type="NCBI Taxonomy" id="614101"/>
    <lineage>
        <taxon>Eukaryota</taxon>
        <taxon>Metazoa</taxon>
        <taxon>Ecdysozoa</taxon>
        <taxon>Arthropoda</taxon>
        <taxon>Hexapoda</taxon>
        <taxon>Insecta</taxon>
        <taxon>Pterygota</taxon>
        <taxon>Neoptera</taxon>
        <taxon>Polyneoptera</taxon>
        <taxon>Phasmatodea</taxon>
        <taxon>Verophasmatodea</taxon>
        <taxon>Anareolatae</taxon>
        <taxon>Phasmatidae</taxon>
        <taxon>Eurycanthinae</taxon>
        <taxon>Dryococelus</taxon>
    </lineage>
</organism>
<evidence type="ECO:0000313" key="2">
    <source>
        <dbReference type="Proteomes" id="UP001159363"/>
    </source>
</evidence>
<reference evidence="1 2" key="1">
    <citation type="submission" date="2023-02" db="EMBL/GenBank/DDBJ databases">
        <title>LHISI_Scaffold_Assembly.</title>
        <authorList>
            <person name="Stuart O.P."/>
            <person name="Cleave R."/>
            <person name="Magrath M.J.L."/>
            <person name="Mikheyev A.S."/>
        </authorList>
    </citation>
    <scope>NUCLEOTIDE SEQUENCE [LARGE SCALE GENOMIC DNA]</scope>
    <source>
        <strain evidence="1">Daus_M_001</strain>
        <tissue evidence="1">Leg muscle</tissue>
    </source>
</reference>
<dbReference type="Proteomes" id="UP001159363">
    <property type="component" value="Chromosome X"/>
</dbReference>
<comment type="caution">
    <text evidence="1">The sequence shown here is derived from an EMBL/GenBank/DDBJ whole genome shotgun (WGS) entry which is preliminary data.</text>
</comment>
<protein>
    <submittedName>
        <fullName evidence="1">Uncharacterized protein</fullName>
    </submittedName>
</protein>
<keyword evidence="2" id="KW-1185">Reference proteome</keyword>
<dbReference type="PANTHER" id="PTHR33198">
    <property type="entry name" value="ANK_REP_REGION DOMAIN-CONTAINING PROTEIN-RELATED"/>
    <property type="match status" value="1"/>
</dbReference>
<accession>A0ABQ9HUW5</accession>